<proteinExistence type="predicted"/>
<evidence type="ECO:0008006" key="4">
    <source>
        <dbReference type="Google" id="ProtNLM"/>
    </source>
</evidence>
<evidence type="ECO:0000256" key="2">
    <source>
        <dbReference type="ARBA" id="ARBA00023002"/>
    </source>
</evidence>
<dbReference type="Gene3D" id="3.90.180.10">
    <property type="entry name" value="Medium-chain alcohol dehydrogenases, catalytic domain"/>
    <property type="match status" value="1"/>
</dbReference>
<keyword evidence="2" id="KW-0560">Oxidoreductase</keyword>
<reference evidence="3" key="1">
    <citation type="submission" date="2018-05" db="EMBL/GenBank/DDBJ databases">
        <authorList>
            <person name="Lanie J.A."/>
            <person name="Ng W.-L."/>
            <person name="Kazmierczak K.M."/>
            <person name="Andrzejewski T.M."/>
            <person name="Davidsen T.M."/>
            <person name="Wayne K.J."/>
            <person name="Tettelin H."/>
            <person name="Glass J.I."/>
            <person name="Rusch D."/>
            <person name="Podicherti R."/>
            <person name="Tsui H.-C.T."/>
            <person name="Winkler M.E."/>
        </authorList>
    </citation>
    <scope>NUCLEOTIDE SEQUENCE</scope>
</reference>
<dbReference type="GO" id="GO:0070402">
    <property type="term" value="F:NADPH binding"/>
    <property type="evidence" value="ECO:0007669"/>
    <property type="project" value="TreeGrafter"/>
</dbReference>
<dbReference type="GO" id="GO:0016651">
    <property type="term" value="F:oxidoreductase activity, acting on NAD(P)H"/>
    <property type="evidence" value="ECO:0007669"/>
    <property type="project" value="TreeGrafter"/>
</dbReference>
<protein>
    <recommendedName>
        <fullName evidence="4">Enoyl reductase (ER) domain-containing protein</fullName>
    </recommendedName>
</protein>
<feature type="non-terminal residue" evidence="3">
    <location>
        <position position="1"/>
    </location>
</feature>
<dbReference type="AlphaFoldDB" id="A0A383DW18"/>
<dbReference type="SUPFAM" id="SSF51735">
    <property type="entry name" value="NAD(P)-binding Rossmann-fold domains"/>
    <property type="match status" value="1"/>
</dbReference>
<evidence type="ECO:0000256" key="1">
    <source>
        <dbReference type="ARBA" id="ARBA00022857"/>
    </source>
</evidence>
<organism evidence="3">
    <name type="scientific">marine metagenome</name>
    <dbReference type="NCBI Taxonomy" id="408172"/>
    <lineage>
        <taxon>unclassified sequences</taxon>
        <taxon>metagenomes</taxon>
        <taxon>ecological metagenomes</taxon>
    </lineage>
</organism>
<dbReference type="EMBL" id="UINC01220470">
    <property type="protein sequence ID" value="SVE48395.1"/>
    <property type="molecule type" value="Genomic_DNA"/>
</dbReference>
<dbReference type="PANTHER" id="PTHR48106">
    <property type="entry name" value="QUINONE OXIDOREDUCTASE PIG3-RELATED"/>
    <property type="match status" value="1"/>
</dbReference>
<dbReference type="PANTHER" id="PTHR48106:SF8">
    <property type="entry name" value="OS02G0805600 PROTEIN"/>
    <property type="match status" value="1"/>
</dbReference>
<gene>
    <name evidence="3" type="ORF">METZ01_LOCUS501249</name>
</gene>
<dbReference type="Pfam" id="PF13602">
    <property type="entry name" value="ADH_zinc_N_2"/>
    <property type="match status" value="1"/>
</dbReference>
<dbReference type="InterPro" id="IPR036291">
    <property type="entry name" value="NAD(P)-bd_dom_sf"/>
</dbReference>
<evidence type="ECO:0000313" key="3">
    <source>
        <dbReference type="EMBL" id="SVE48395.1"/>
    </source>
</evidence>
<accession>A0A383DW18</accession>
<sequence>TDKQGVDVILDHIGGMYLSKNMKALAVGGRLLSIGVMGGTKAEINLALLMVKRQQILGSVLRSRPVKEKGELIAKFNQTVLPHLSKRQIVPLIYDTYPIEEVAEAHRVMEASTHFGKLVLTF</sequence>
<name>A0A383DW18_9ZZZZ</name>
<dbReference type="Gene3D" id="3.40.50.720">
    <property type="entry name" value="NAD(P)-binding Rossmann-like Domain"/>
    <property type="match status" value="1"/>
</dbReference>
<keyword evidence="1" id="KW-0521">NADP</keyword>